<keyword evidence="3" id="KW-1185">Reference proteome</keyword>
<keyword evidence="1" id="KW-0732">Signal</keyword>
<dbReference type="STRING" id="1121955.SAMN02745146_0850"/>
<evidence type="ECO:0000313" key="3">
    <source>
        <dbReference type="Proteomes" id="UP000184418"/>
    </source>
</evidence>
<sequence length="234" mass="24786">MQKFVLSTLLAGATISVAQAQTKPGTVLLGGSVSYNSGKSEATTSQASTIPKLATDISSRQVSFSPQVGFFVANNLVLGLNAGVSSDKTTSSQDSYSGVGTPVAYANEEILKELHLGPFVRYYHMFGEKAGLYGQVGGGYHRSTRENSSEVPFSYDSESKTTGGYANLLPGFVYFPTPKIGLELTMGNIFYSKSSYTSQVLSPNKSESKGNSNRFGANFGLHQLAVGASFHLGN</sequence>
<dbReference type="OrthoDB" id="945117at2"/>
<dbReference type="RefSeq" id="WP_073105612.1">
    <property type="nucleotide sequence ID" value="NZ_FQYN01000001.1"/>
</dbReference>
<gene>
    <name evidence="2" type="ORF">SAMN02745146_0850</name>
</gene>
<dbReference type="AlphaFoldDB" id="A0A1M6B2A4"/>
<protein>
    <recommendedName>
        <fullName evidence="4">Outer membrane protein beta-barrel domain-containing protein</fullName>
    </recommendedName>
</protein>
<dbReference type="Proteomes" id="UP000184418">
    <property type="component" value="Unassembled WGS sequence"/>
</dbReference>
<organism evidence="2 3">
    <name type="scientific">Hymenobacter daecheongensis DSM 21074</name>
    <dbReference type="NCBI Taxonomy" id="1121955"/>
    <lineage>
        <taxon>Bacteria</taxon>
        <taxon>Pseudomonadati</taxon>
        <taxon>Bacteroidota</taxon>
        <taxon>Cytophagia</taxon>
        <taxon>Cytophagales</taxon>
        <taxon>Hymenobacteraceae</taxon>
        <taxon>Hymenobacter</taxon>
    </lineage>
</organism>
<accession>A0A1M6B2A4</accession>
<evidence type="ECO:0008006" key="4">
    <source>
        <dbReference type="Google" id="ProtNLM"/>
    </source>
</evidence>
<reference evidence="2 3" key="1">
    <citation type="submission" date="2016-11" db="EMBL/GenBank/DDBJ databases">
        <authorList>
            <person name="Jaros S."/>
            <person name="Januszkiewicz K."/>
            <person name="Wedrychowicz H."/>
        </authorList>
    </citation>
    <scope>NUCLEOTIDE SEQUENCE [LARGE SCALE GENOMIC DNA]</scope>
    <source>
        <strain evidence="2 3">DSM 21074</strain>
    </source>
</reference>
<name>A0A1M6B2A4_9BACT</name>
<evidence type="ECO:0000256" key="1">
    <source>
        <dbReference type="SAM" id="SignalP"/>
    </source>
</evidence>
<proteinExistence type="predicted"/>
<feature type="chain" id="PRO_5013359487" description="Outer membrane protein beta-barrel domain-containing protein" evidence="1">
    <location>
        <begin position="21"/>
        <end position="234"/>
    </location>
</feature>
<dbReference type="EMBL" id="FQYN01000001">
    <property type="protein sequence ID" value="SHI42874.1"/>
    <property type="molecule type" value="Genomic_DNA"/>
</dbReference>
<feature type="signal peptide" evidence="1">
    <location>
        <begin position="1"/>
        <end position="20"/>
    </location>
</feature>
<evidence type="ECO:0000313" key="2">
    <source>
        <dbReference type="EMBL" id="SHI42874.1"/>
    </source>
</evidence>